<evidence type="ECO:0000313" key="6">
    <source>
        <dbReference type="Proteomes" id="UP000002008"/>
    </source>
</evidence>
<dbReference type="GO" id="GO:0006298">
    <property type="term" value="P:mismatch repair"/>
    <property type="evidence" value="ECO:0000318"/>
    <property type="project" value="GO_Central"/>
</dbReference>
<keyword evidence="3" id="KW-0238">DNA-binding</keyword>
<dbReference type="eggNOG" id="COG0249">
    <property type="taxonomic scope" value="Bacteria"/>
</dbReference>
<dbReference type="Proteomes" id="UP000002008">
    <property type="component" value="Chromosome"/>
</dbReference>
<dbReference type="RefSeq" id="WP_012256246.1">
    <property type="nucleotide sequence ID" value="NC_010175.1"/>
</dbReference>
<gene>
    <name evidence="5" type="ordered locus">Caur_0339</name>
</gene>
<dbReference type="KEGG" id="cau:Caur_0339"/>
<dbReference type="AlphaFoldDB" id="A9WD21"/>
<keyword evidence="1" id="KW-0547">Nucleotide-binding</keyword>
<evidence type="ECO:0000259" key="4">
    <source>
        <dbReference type="SMART" id="SM00534"/>
    </source>
</evidence>
<evidence type="ECO:0000313" key="5">
    <source>
        <dbReference type="EMBL" id="ABY33590.1"/>
    </source>
</evidence>
<dbReference type="SUPFAM" id="SSF52540">
    <property type="entry name" value="P-loop containing nucleoside triphosphate hydrolases"/>
    <property type="match status" value="1"/>
</dbReference>
<dbReference type="STRING" id="324602.Caur_0339"/>
<dbReference type="InterPro" id="IPR027417">
    <property type="entry name" value="P-loop_NTPase"/>
</dbReference>
<dbReference type="InParanoid" id="A9WD21"/>
<keyword evidence="6" id="KW-1185">Reference proteome</keyword>
<dbReference type="EnsemblBacteria" id="ABY33590">
    <property type="protein sequence ID" value="ABY33590"/>
    <property type="gene ID" value="Caur_0339"/>
</dbReference>
<evidence type="ECO:0000256" key="1">
    <source>
        <dbReference type="ARBA" id="ARBA00022741"/>
    </source>
</evidence>
<evidence type="ECO:0000256" key="2">
    <source>
        <dbReference type="ARBA" id="ARBA00022840"/>
    </source>
</evidence>
<dbReference type="EMBL" id="CP000909">
    <property type="protein sequence ID" value="ABY33590.1"/>
    <property type="molecule type" value="Genomic_DNA"/>
</dbReference>
<dbReference type="SMART" id="SM00534">
    <property type="entry name" value="MUTSac"/>
    <property type="match status" value="1"/>
</dbReference>
<evidence type="ECO:0000256" key="3">
    <source>
        <dbReference type="ARBA" id="ARBA00023125"/>
    </source>
</evidence>
<keyword evidence="2" id="KW-0067">ATP-binding</keyword>
<accession>A9WD21</accession>
<sequence length="508" mass="58333">MVSLSILHYHDGLQTEATSQPDFFPDLNLDQVVEAITKPGQEYNLQPFFWTPLRDAQAVRYRQEVFQDLEKAPILEAIKQFAEGMRVVRRYLAMMEQLNFADHRKGWLLEAALVYCDTVTTLARHLVDLPLRSNGLSTFREHLTTCIQSPAFRSLATDSQHVKNALAAIKYSVIIESGKFSVKRYEGEVDYSSEVEHVFSKFKQRDAQDYLVHLPERAGMSHIEAKILEFVARLYPEPFEELDRFCTEHNQFLDETIRTFDREIQFYVAYLEYIADLKRQGLPFCYPHVSATSKAVYVRDGFDLALAHAWRYEQKTITLNDFFLTGPERILVVTGPNQGGKTTFARMFGQLHYLASLGCPVPGREAGLFLADRIFTHFERIEDSQNLRGKLEDDLVRMHRALIQATPDSIFILNEIFSSTTVQDALFLSKEIMARLTDLDVLGVWVTFLDELASLSEKMVSMVASVDPNDPVRRTFQIIRKPADGLAYALSLARKHGLSREQLQERIR</sequence>
<dbReference type="Gene3D" id="3.40.50.300">
    <property type="entry name" value="P-loop containing nucleotide triphosphate hydrolases"/>
    <property type="match status" value="1"/>
</dbReference>
<dbReference type="InterPro" id="IPR000432">
    <property type="entry name" value="DNA_mismatch_repair_MutS_C"/>
</dbReference>
<dbReference type="PANTHER" id="PTHR11361:SF34">
    <property type="entry name" value="DNA MISMATCH REPAIR PROTEIN MSH1, MITOCHONDRIAL"/>
    <property type="match status" value="1"/>
</dbReference>
<dbReference type="HOGENOM" id="CLU_036487_0_0_0"/>
<dbReference type="GO" id="GO:0005829">
    <property type="term" value="C:cytosol"/>
    <property type="evidence" value="ECO:0000318"/>
    <property type="project" value="GO_Central"/>
</dbReference>
<dbReference type="Pfam" id="PF00488">
    <property type="entry name" value="MutS_V"/>
    <property type="match status" value="1"/>
</dbReference>
<organism evidence="5 6">
    <name type="scientific">Chloroflexus aurantiacus (strain ATCC 29366 / DSM 635 / J-10-fl)</name>
    <dbReference type="NCBI Taxonomy" id="324602"/>
    <lineage>
        <taxon>Bacteria</taxon>
        <taxon>Bacillati</taxon>
        <taxon>Chloroflexota</taxon>
        <taxon>Chloroflexia</taxon>
        <taxon>Chloroflexales</taxon>
        <taxon>Chloroflexineae</taxon>
        <taxon>Chloroflexaceae</taxon>
        <taxon>Chloroflexus</taxon>
    </lineage>
</organism>
<dbReference type="GO" id="GO:0140664">
    <property type="term" value="F:ATP-dependent DNA damage sensor activity"/>
    <property type="evidence" value="ECO:0007669"/>
    <property type="project" value="InterPro"/>
</dbReference>
<dbReference type="InterPro" id="IPR045076">
    <property type="entry name" value="MutS"/>
</dbReference>
<feature type="domain" description="DNA mismatch repair proteins mutS family" evidence="4">
    <location>
        <begin position="328"/>
        <end position="508"/>
    </location>
</feature>
<dbReference type="GO" id="GO:0005524">
    <property type="term" value="F:ATP binding"/>
    <property type="evidence" value="ECO:0007669"/>
    <property type="project" value="UniProtKB-KW"/>
</dbReference>
<proteinExistence type="predicted"/>
<dbReference type="PANTHER" id="PTHR11361">
    <property type="entry name" value="DNA MISMATCH REPAIR PROTEIN MUTS FAMILY MEMBER"/>
    <property type="match status" value="1"/>
</dbReference>
<reference evidence="6" key="1">
    <citation type="journal article" date="2011" name="BMC Genomics">
        <title>Complete genome sequence of the filamentous anoxygenic phototrophic bacterium Chloroflexus aurantiacus.</title>
        <authorList>
            <person name="Tang K.H."/>
            <person name="Barry K."/>
            <person name="Chertkov O."/>
            <person name="Dalin E."/>
            <person name="Han C.S."/>
            <person name="Hauser L.J."/>
            <person name="Honchak B.M."/>
            <person name="Karbach L.E."/>
            <person name="Land M.L."/>
            <person name="Lapidus A."/>
            <person name="Larimer F.W."/>
            <person name="Mikhailova N."/>
            <person name="Pitluck S."/>
            <person name="Pierson B.K."/>
            <person name="Blankenship R.E."/>
        </authorList>
    </citation>
    <scope>NUCLEOTIDE SEQUENCE [LARGE SCALE GENOMIC DNA]</scope>
    <source>
        <strain evidence="6">ATCC 29366 / DSM 635 / J-10-fl</strain>
    </source>
</reference>
<dbReference type="PATRIC" id="fig|324602.8.peg.390"/>
<dbReference type="GO" id="GO:0030983">
    <property type="term" value="F:mismatched DNA binding"/>
    <property type="evidence" value="ECO:0000318"/>
    <property type="project" value="GO_Central"/>
</dbReference>
<protein>
    <submittedName>
        <fullName evidence="5">DNA mismatch repair protein MutS domain protein</fullName>
    </submittedName>
</protein>
<name>A9WD21_CHLAA</name>